<proteinExistence type="predicted"/>
<protein>
    <recommendedName>
        <fullName evidence="3">Thiamine-phosphate pyrophosphorylase</fullName>
    </recommendedName>
</protein>
<keyword evidence="2" id="KW-1185">Reference proteome</keyword>
<name>A0A5S4FHN7_9ACTN</name>
<accession>A0A5S4FHN7</accession>
<dbReference type="EMBL" id="VCKX01000330">
    <property type="protein sequence ID" value="TMR19330.1"/>
    <property type="molecule type" value="Genomic_DNA"/>
</dbReference>
<dbReference type="RefSeq" id="WP_138697442.1">
    <property type="nucleotide sequence ID" value="NZ_JBHSAZ010000026.1"/>
</dbReference>
<dbReference type="OrthoDB" id="3527348at2"/>
<dbReference type="Proteomes" id="UP000306628">
    <property type="component" value="Unassembled WGS sequence"/>
</dbReference>
<evidence type="ECO:0000313" key="2">
    <source>
        <dbReference type="Proteomes" id="UP000306628"/>
    </source>
</evidence>
<evidence type="ECO:0000313" key="1">
    <source>
        <dbReference type="EMBL" id="TMR19330.1"/>
    </source>
</evidence>
<dbReference type="SUPFAM" id="SSF51366">
    <property type="entry name" value="Ribulose-phoshate binding barrel"/>
    <property type="match status" value="1"/>
</dbReference>
<organism evidence="1 2">
    <name type="scientific">Nonomuraea zeae</name>
    <dbReference type="NCBI Taxonomy" id="1642303"/>
    <lineage>
        <taxon>Bacteria</taxon>
        <taxon>Bacillati</taxon>
        <taxon>Actinomycetota</taxon>
        <taxon>Actinomycetes</taxon>
        <taxon>Streptosporangiales</taxon>
        <taxon>Streptosporangiaceae</taxon>
        <taxon>Nonomuraea</taxon>
    </lineage>
</organism>
<dbReference type="AlphaFoldDB" id="A0A5S4FHN7"/>
<reference evidence="1 2" key="1">
    <citation type="submission" date="2019-05" db="EMBL/GenBank/DDBJ databases">
        <title>Draft genome sequence of Nonomuraea zeae DSM 100528.</title>
        <authorList>
            <person name="Saricaoglu S."/>
            <person name="Isik K."/>
        </authorList>
    </citation>
    <scope>NUCLEOTIDE SEQUENCE [LARGE SCALE GENOMIC DNA]</scope>
    <source>
        <strain evidence="1 2">DSM 100528</strain>
    </source>
</reference>
<gene>
    <name evidence="1" type="ORF">ETD85_52940</name>
</gene>
<dbReference type="InterPro" id="IPR011060">
    <property type="entry name" value="RibuloseP-bd_barrel"/>
</dbReference>
<comment type="caution">
    <text evidence="1">The sequence shown here is derived from an EMBL/GenBank/DDBJ whole genome shotgun (WGS) entry which is preliminary data.</text>
</comment>
<sequence>MLLPESRLAVLVSLPRNETALAQAASRAGADGLKVHTNVRHRASGTAFGPLAAERERLRDILAVGVPTGLVVGAAGSVSLAEMAEAREMGFDYFDVYAADAPAGYVEACGPVTPMVALGPGDGPSQARALARRGSRALELSTLEPERYGTPLTLATLARLEAVASAVDIPVIVPSQHALLPDDLALLQEAGAAAVLLGAVVTGADAAEFGTRIAPYVAAAAR</sequence>
<evidence type="ECO:0008006" key="3">
    <source>
        <dbReference type="Google" id="ProtNLM"/>
    </source>
</evidence>